<feature type="region of interest" description="Disordered" evidence="1">
    <location>
        <begin position="137"/>
        <end position="167"/>
    </location>
</feature>
<reference evidence="2" key="1">
    <citation type="submission" date="2022-02" db="EMBL/GenBank/DDBJ databases">
        <title>Towards deciphering the DNA virus diversity associated with rodent species in the families Cricetidae and Heteromyidae.</title>
        <authorList>
            <person name="Lund M."/>
            <person name="Larsen B.B."/>
            <person name="Gryseels S."/>
            <person name="Kraberger S."/>
            <person name="Rowsey D.M."/>
            <person name="Steger L."/>
            <person name="Yule K.M."/>
            <person name="Upham N.S."/>
            <person name="Worobey M."/>
            <person name="Van Doorslaer K."/>
            <person name="Varsani A."/>
        </authorList>
    </citation>
    <scope>NUCLEOTIDE SEQUENCE</scope>
    <source>
        <strain evidence="2">NeonRodF7_13</strain>
    </source>
</reference>
<evidence type="ECO:0000256" key="1">
    <source>
        <dbReference type="SAM" id="MobiDB-lite"/>
    </source>
</evidence>
<sequence length="167" mass="18908">MPEFYTAYKKPETKESPAGNKEEPVYEIEIDETGHKKIIETGKTNIYDMIQESLEQSKIENIVRRATEGDANALSVVNGSYIDVTDMPSTLAEAQQFVIKAKNEFDTLPLQVRREYNFSAEQYIADYGTENWAKIIGIQKPEPKPTSETKPTAESEPAQEPKTQETK</sequence>
<feature type="compositionally biased region" description="Basic and acidic residues" evidence="1">
    <location>
        <begin position="9"/>
        <end position="23"/>
    </location>
</feature>
<organism evidence="2">
    <name type="scientific">Peromfec virus RodF7_13</name>
    <dbReference type="NCBI Taxonomy" id="2929348"/>
    <lineage>
        <taxon>Viruses</taxon>
        <taxon>Monodnaviria</taxon>
        <taxon>Sangervirae</taxon>
        <taxon>Phixviricota</taxon>
        <taxon>Malgrandaviricetes</taxon>
        <taxon>Petitvirales</taxon>
        <taxon>Microviridae</taxon>
    </lineage>
</organism>
<feature type="region of interest" description="Disordered" evidence="1">
    <location>
        <begin position="1"/>
        <end position="23"/>
    </location>
</feature>
<feature type="compositionally biased region" description="Basic and acidic residues" evidence="1">
    <location>
        <begin position="141"/>
        <end position="153"/>
    </location>
</feature>
<protein>
    <submittedName>
        <fullName evidence="2">Internal scaffolding protein</fullName>
    </submittedName>
</protein>
<proteinExistence type="predicted"/>
<dbReference type="Pfam" id="PF09675">
    <property type="entry name" value="Chlamy_scaf"/>
    <property type="match status" value="1"/>
</dbReference>
<evidence type="ECO:0000313" key="2">
    <source>
        <dbReference type="EMBL" id="UPW41772.1"/>
    </source>
</evidence>
<dbReference type="InterPro" id="IPR014131">
    <property type="entry name" value="Chlamydia_phage_Vp3"/>
</dbReference>
<name>A0A976R7T3_9VIRU</name>
<accession>A0A976R7T3</accession>
<dbReference type="EMBL" id="OM869663">
    <property type="protein sequence ID" value="UPW41772.1"/>
    <property type="molecule type" value="Genomic_DNA"/>
</dbReference>